<dbReference type="RefSeq" id="WP_345227497.1">
    <property type="nucleotide sequence ID" value="NZ_BAABHA010000015.1"/>
</dbReference>
<evidence type="ECO:0000313" key="1">
    <source>
        <dbReference type="EMBL" id="GAA4392158.1"/>
    </source>
</evidence>
<protein>
    <submittedName>
        <fullName evidence="1">Uncharacterized protein</fullName>
    </submittedName>
</protein>
<proteinExistence type="predicted"/>
<dbReference type="Proteomes" id="UP001500454">
    <property type="component" value="Unassembled WGS sequence"/>
</dbReference>
<sequence>MSYPEAATAFCRNAHALRSLFPALVFLTLQPIIENGLYSVRFRLEGQACARQTEAHAHAPQALRFAELAVYNACTALQPQPTP</sequence>
<accession>A0ABP8JKD5</accession>
<comment type="caution">
    <text evidence="1">The sequence shown here is derived from an EMBL/GenBank/DDBJ whole genome shotgun (WGS) entry which is preliminary data.</text>
</comment>
<gene>
    <name evidence="1" type="ORF">GCM10023186_42310</name>
</gene>
<keyword evidence="2" id="KW-1185">Reference proteome</keyword>
<name>A0ABP8JKD5_9BACT</name>
<dbReference type="EMBL" id="BAABHA010000015">
    <property type="protein sequence ID" value="GAA4392158.1"/>
    <property type="molecule type" value="Genomic_DNA"/>
</dbReference>
<reference evidence="2" key="1">
    <citation type="journal article" date="2019" name="Int. J. Syst. Evol. Microbiol.">
        <title>The Global Catalogue of Microorganisms (GCM) 10K type strain sequencing project: providing services to taxonomists for standard genome sequencing and annotation.</title>
        <authorList>
            <consortium name="The Broad Institute Genomics Platform"/>
            <consortium name="The Broad Institute Genome Sequencing Center for Infectious Disease"/>
            <person name="Wu L."/>
            <person name="Ma J."/>
        </authorList>
    </citation>
    <scope>NUCLEOTIDE SEQUENCE [LARGE SCALE GENOMIC DNA]</scope>
    <source>
        <strain evidence="2">JCM 17924</strain>
    </source>
</reference>
<organism evidence="1 2">
    <name type="scientific">Hymenobacter koreensis</name>
    <dbReference type="NCBI Taxonomy" id="1084523"/>
    <lineage>
        <taxon>Bacteria</taxon>
        <taxon>Pseudomonadati</taxon>
        <taxon>Bacteroidota</taxon>
        <taxon>Cytophagia</taxon>
        <taxon>Cytophagales</taxon>
        <taxon>Hymenobacteraceae</taxon>
        <taxon>Hymenobacter</taxon>
    </lineage>
</organism>
<evidence type="ECO:0000313" key="2">
    <source>
        <dbReference type="Proteomes" id="UP001500454"/>
    </source>
</evidence>